<protein>
    <submittedName>
        <fullName evidence="3">Aminotransferase class V-fold PLP-dependent enzyme</fullName>
    </submittedName>
</protein>
<accession>A0A932CKZ4</accession>
<evidence type="ECO:0000259" key="2">
    <source>
        <dbReference type="Pfam" id="PF00266"/>
    </source>
</evidence>
<dbReference type="InterPro" id="IPR015422">
    <property type="entry name" value="PyrdxlP-dep_Trfase_small"/>
</dbReference>
<name>A0A932CKZ4_UNCTE</name>
<dbReference type="Gene3D" id="3.90.1150.10">
    <property type="entry name" value="Aspartate Aminotransferase, domain 1"/>
    <property type="match status" value="1"/>
</dbReference>
<feature type="domain" description="Aminotransferase class V" evidence="2">
    <location>
        <begin position="58"/>
        <end position="393"/>
    </location>
</feature>
<dbReference type="PANTHER" id="PTHR43586:SF15">
    <property type="entry name" value="BLR3095 PROTEIN"/>
    <property type="match status" value="1"/>
</dbReference>
<dbReference type="Pfam" id="PF00266">
    <property type="entry name" value="Aminotran_5"/>
    <property type="match status" value="1"/>
</dbReference>
<dbReference type="EMBL" id="JACPRF010000007">
    <property type="protein sequence ID" value="MBI2875288.1"/>
    <property type="molecule type" value="Genomic_DNA"/>
</dbReference>
<keyword evidence="3" id="KW-0032">Aminotransferase</keyword>
<dbReference type="InterPro" id="IPR015421">
    <property type="entry name" value="PyrdxlP-dep_Trfase_major"/>
</dbReference>
<comment type="caution">
    <text evidence="3">The sequence shown here is derived from an EMBL/GenBank/DDBJ whole genome shotgun (WGS) entry which is preliminary data.</text>
</comment>
<keyword evidence="1" id="KW-0663">Pyridoxal phosphate</keyword>
<evidence type="ECO:0000313" key="3">
    <source>
        <dbReference type="EMBL" id="MBI2875288.1"/>
    </source>
</evidence>
<dbReference type="SUPFAM" id="SSF53383">
    <property type="entry name" value="PLP-dependent transferases"/>
    <property type="match status" value="1"/>
</dbReference>
<dbReference type="PANTHER" id="PTHR43586">
    <property type="entry name" value="CYSTEINE DESULFURASE"/>
    <property type="match status" value="1"/>
</dbReference>
<dbReference type="Proteomes" id="UP000769766">
    <property type="component" value="Unassembled WGS sequence"/>
</dbReference>
<evidence type="ECO:0000313" key="4">
    <source>
        <dbReference type="Proteomes" id="UP000769766"/>
    </source>
</evidence>
<dbReference type="AlphaFoldDB" id="A0A932CKZ4"/>
<dbReference type="InterPro" id="IPR015424">
    <property type="entry name" value="PyrdxlP-dep_Trfase"/>
</dbReference>
<organism evidence="3 4">
    <name type="scientific">Tectimicrobiota bacterium</name>
    <dbReference type="NCBI Taxonomy" id="2528274"/>
    <lineage>
        <taxon>Bacteria</taxon>
        <taxon>Pseudomonadati</taxon>
        <taxon>Nitrospinota/Tectimicrobiota group</taxon>
        <taxon>Candidatus Tectimicrobiota</taxon>
    </lineage>
</organism>
<sequence length="408" mass="45227">MDWKAIREEFPITKRYIYLNTGAGGPMSRRAIDRVAQLEEIGLTEGLYTPPLSRIHHEVFHGGRERVAALLGVDPAEVAFTASTTAGINLVAASLAWQPGDEVIVSDNEHPGGYLPFLNLKRLRGIEVRVVPLAPQKESFLRSIEGLLSPRTRLICLSHVAWCTGYRLPMAEVGELARSRGIYFCVDGAQSAGQLPLNLRELPCDFYALPGQKWLFGPVGTGALYVRRERLGELSLPLFSWQSATSFDFPAQTIVPARTAHLLEWATLSPSLFAGMGEAIGLIQEIGLAQIQERIRSLATWLVRSLADLPRVHLHSPLDEEDLPGSGLVTFSVEGLGGERVLAELLERDRIVIRTVPRPETFRHSLEDSTRPDWERVRVSVNFFNTEEEMERLVEGVKRLAGLPSGSP</sequence>
<proteinExistence type="predicted"/>
<reference evidence="3" key="1">
    <citation type="submission" date="2020-07" db="EMBL/GenBank/DDBJ databases">
        <title>Huge and variable diversity of episymbiotic CPR bacteria and DPANN archaea in groundwater ecosystems.</title>
        <authorList>
            <person name="He C.Y."/>
            <person name="Keren R."/>
            <person name="Whittaker M."/>
            <person name="Farag I.F."/>
            <person name="Doudna J."/>
            <person name="Cate J.H.D."/>
            <person name="Banfield J.F."/>
        </authorList>
    </citation>
    <scope>NUCLEOTIDE SEQUENCE</scope>
    <source>
        <strain evidence="3">NC_groundwater_672_Ag_B-0.1um_62_36</strain>
    </source>
</reference>
<gene>
    <name evidence="3" type="ORF">HYY20_00210</name>
</gene>
<keyword evidence="3" id="KW-0808">Transferase</keyword>
<dbReference type="InterPro" id="IPR000192">
    <property type="entry name" value="Aminotrans_V_dom"/>
</dbReference>
<evidence type="ECO:0000256" key="1">
    <source>
        <dbReference type="ARBA" id="ARBA00022898"/>
    </source>
</evidence>
<dbReference type="GO" id="GO:0008483">
    <property type="term" value="F:transaminase activity"/>
    <property type="evidence" value="ECO:0007669"/>
    <property type="project" value="UniProtKB-KW"/>
</dbReference>
<dbReference type="Gene3D" id="3.40.640.10">
    <property type="entry name" value="Type I PLP-dependent aspartate aminotransferase-like (Major domain)"/>
    <property type="match status" value="1"/>
</dbReference>